<organism evidence="4 5">
    <name type="scientific">Paenibacillus lemnae</name>
    <dbReference type="NCBI Taxonomy" id="1330551"/>
    <lineage>
        <taxon>Bacteria</taxon>
        <taxon>Bacillati</taxon>
        <taxon>Bacillota</taxon>
        <taxon>Bacilli</taxon>
        <taxon>Bacillales</taxon>
        <taxon>Paenibacillaceae</taxon>
        <taxon>Paenibacillus</taxon>
    </lineage>
</organism>
<dbReference type="InterPro" id="IPR002560">
    <property type="entry name" value="Transposase_DDE"/>
</dbReference>
<protein>
    <submittedName>
        <fullName evidence="4">ISL3 family transposase</fullName>
    </submittedName>
</protein>
<dbReference type="Proteomes" id="UP000565468">
    <property type="component" value="Unassembled WGS sequence"/>
</dbReference>
<dbReference type="InterPro" id="IPR047951">
    <property type="entry name" value="Transpos_ISL3"/>
</dbReference>
<evidence type="ECO:0000259" key="3">
    <source>
        <dbReference type="Pfam" id="PF14690"/>
    </source>
</evidence>
<dbReference type="PANTHER" id="PTHR33498:SF1">
    <property type="entry name" value="TRANSPOSASE FOR INSERTION SEQUENCE ELEMENT IS1557"/>
    <property type="match status" value="1"/>
</dbReference>
<evidence type="ECO:0000259" key="2">
    <source>
        <dbReference type="Pfam" id="PF13542"/>
    </source>
</evidence>
<dbReference type="EMBL" id="JABBPN010000018">
    <property type="protein sequence ID" value="NMO97470.1"/>
    <property type="molecule type" value="Genomic_DNA"/>
</dbReference>
<reference evidence="4 5" key="1">
    <citation type="submission" date="2020-04" db="EMBL/GenBank/DDBJ databases">
        <title>Paenibacillus algicola sp. nov., a novel marine bacterium producing alginate lyase.</title>
        <authorList>
            <person name="Huang H."/>
        </authorList>
    </citation>
    <scope>NUCLEOTIDE SEQUENCE [LARGE SCALE GENOMIC DNA]</scope>
    <source>
        <strain evidence="4 5">L7-75</strain>
    </source>
</reference>
<dbReference type="Pfam" id="PF01610">
    <property type="entry name" value="DDE_Tnp_ISL3"/>
    <property type="match status" value="1"/>
</dbReference>
<evidence type="ECO:0000313" key="4">
    <source>
        <dbReference type="EMBL" id="NMO97470.1"/>
    </source>
</evidence>
<dbReference type="PANTHER" id="PTHR33498">
    <property type="entry name" value="TRANSPOSASE FOR INSERTION SEQUENCE ELEMENT IS1557"/>
    <property type="match status" value="1"/>
</dbReference>
<name>A0A848MBC9_PAELE</name>
<proteinExistence type="predicted"/>
<keyword evidence="5" id="KW-1185">Reference proteome</keyword>
<dbReference type="RefSeq" id="WP_169506256.1">
    <property type="nucleotide sequence ID" value="NZ_JABBPN010000018.1"/>
</dbReference>
<dbReference type="InterPro" id="IPR032877">
    <property type="entry name" value="Transposase_HTH"/>
</dbReference>
<feature type="domain" description="Transposase IS204/IS1001/IS1096/IS1165 zinc-finger" evidence="3">
    <location>
        <begin position="52"/>
        <end position="95"/>
    </location>
</feature>
<dbReference type="Pfam" id="PF14690">
    <property type="entry name" value="Zn_ribbon_ISL3"/>
    <property type="match status" value="1"/>
</dbReference>
<comment type="caution">
    <text evidence="4">The sequence shown here is derived from an EMBL/GenBank/DDBJ whole genome shotgun (WGS) entry which is preliminary data.</text>
</comment>
<feature type="domain" description="Transposase IS204/IS1001/IS1096/IS1165 DDE" evidence="1">
    <location>
        <begin position="166"/>
        <end position="398"/>
    </location>
</feature>
<dbReference type="Pfam" id="PF13542">
    <property type="entry name" value="HTH_Tnp_ISL3"/>
    <property type="match status" value="1"/>
</dbReference>
<dbReference type="InterPro" id="IPR029261">
    <property type="entry name" value="Transposase_Znf"/>
</dbReference>
<dbReference type="AlphaFoldDB" id="A0A848MBC9"/>
<dbReference type="NCBIfam" id="NF033550">
    <property type="entry name" value="transpos_ISL3"/>
    <property type="match status" value="1"/>
</dbReference>
<feature type="domain" description="Transposase IS204/IS1001/IS1096/IS1165 helix-turn-helix" evidence="2">
    <location>
        <begin position="105"/>
        <end position="151"/>
    </location>
</feature>
<gene>
    <name evidence="4" type="ORF">HII30_17025</name>
</gene>
<evidence type="ECO:0000259" key="1">
    <source>
        <dbReference type="Pfam" id="PF01610"/>
    </source>
</evidence>
<accession>A0A848MBC9</accession>
<evidence type="ECO:0000313" key="5">
    <source>
        <dbReference type="Proteomes" id="UP000565468"/>
    </source>
</evidence>
<sequence>MWTSLSSNENLVMDMFKVALQLEKPWELTHIEFNDQDQAWHLHLDFERGAVFACPQCGTQCKAYDSAIKHWRHLDFWDWKTYMHARMPRVKCNTCNKVTQVYAKWARPLSHFTLLFEAWAMRLMAEMPVNAAARELREHDTRMWRIFHHYVDSAMSELDFSSVRRIAIDETSSKRGHRYITLFVDVDRKIVLFATEGKGKDTLERFKHHLADKNLSTDAIQEVCCDMSPAYISGIQEYFPKAEITFDKFHVMKLVGEAVDEVRIQEQKQRPELKKTKYIWLKNEVNLKAEQKETLQRLKDTNLLTGRAYRLKLALQEFWSTPHIFADVFLREWLDWATRSQLQPMIGLAKTIKQHAEGILRWFHSKMTNGLLEGINGLVQAAKRRARGYRNVENLIAMVYMTANKLRLPVLSARRAQ</sequence>